<name>A0A3D9LAF9_9MICC</name>
<organism evidence="1 2">
    <name type="scientific">Citricoccus muralis</name>
    <dbReference type="NCBI Taxonomy" id="169134"/>
    <lineage>
        <taxon>Bacteria</taxon>
        <taxon>Bacillati</taxon>
        <taxon>Actinomycetota</taxon>
        <taxon>Actinomycetes</taxon>
        <taxon>Micrococcales</taxon>
        <taxon>Micrococcaceae</taxon>
        <taxon>Citricoccus</taxon>
    </lineage>
</organism>
<comment type="caution">
    <text evidence="1">The sequence shown here is derived from an EMBL/GenBank/DDBJ whole genome shotgun (WGS) entry which is preliminary data.</text>
</comment>
<proteinExistence type="predicted"/>
<dbReference type="AlphaFoldDB" id="A0A3D9LAF9"/>
<evidence type="ECO:0000313" key="1">
    <source>
        <dbReference type="EMBL" id="REE02850.1"/>
    </source>
</evidence>
<protein>
    <recommendedName>
        <fullName evidence="3">WYL domain-containing protein</fullName>
    </recommendedName>
</protein>
<keyword evidence="2" id="KW-1185">Reference proteome</keyword>
<evidence type="ECO:0000313" key="2">
    <source>
        <dbReference type="Proteomes" id="UP000256727"/>
    </source>
</evidence>
<gene>
    <name evidence="1" type="ORF">C8E99_0637</name>
</gene>
<dbReference type="RefSeq" id="WP_245952055.1">
    <property type="nucleotide sequence ID" value="NZ_QREH01000001.1"/>
</dbReference>
<evidence type="ECO:0008006" key="3">
    <source>
        <dbReference type="Google" id="ProtNLM"/>
    </source>
</evidence>
<reference evidence="1 2" key="1">
    <citation type="submission" date="2018-07" db="EMBL/GenBank/DDBJ databases">
        <title>Sequencing the genomes of 1000 actinobacteria strains.</title>
        <authorList>
            <person name="Klenk H.-P."/>
        </authorList>
    </citation>
    <scope>NUCLEOTIDE SEQUENCE [LARGE SCALE GENOMIC DNA]</scope>
    <source>
        <strain evidence="1 2">DSM 14442</strain>
    </source>
</reference>
<accession>A0A3D9LAF9</accession>
<sequence length="122" mass="13696">MEWRPEDFSLAAYWEASRTAFEASVRSLPVRLSLPMTSREALQNAVPGRGTESAVASARHEGDRLELGLLMEHQDITVAQLLQVPGVEVQEPPAVREALYRRGAELVARNRSRTPDDREESR</sequence>
<dbReference type="EMBL" id="QREH01000001">
    <property type="protein sequence ID" value="REE02850.1"/>
    <property type="molecule type" value="Genomic_DNA"/>
</dbReference>
<dbReference type="Proteomes" id="UP000256727">
    <property type="component" value="Unassembled WGS sequence"/>
</dbReference>